<dbReference type="InterPro" id="IPR050546">
    <property type="entry name" value="Glycosyl_Hydrlase_16"/>
</dbReference>
<name>A0ABY3MYF5_9GAMM</name>
<sequence length="329" mass="37430">MKNNVKVLLLGSVLLTGLTACQTNEIAQSKTIKPAIKPTINDADLSQWVYVEALSDEFNQDAINLTKWNNISNNWGPWSWDKDNVSQQAGNLNIALSYEPHNAIRHAWKDGGRKVDVELFYTSGILRSKGHQIYGYYETRMKGIPTFPGSSPAFWIYSLNEEIQKMGLKGKNEGEVTYSEVDIVELQQAEWDNETKSHDGANIIDMNLHTRVIEGGKEIWKRPGKYPELTQNKIHADFDARDDFHIYGAEVTPDTVTWYIDGKKVAQKPNLYWHLPMHVTLSLGLRYPHVTYNNCPKGLDRCTVPKSATAEGYPSAMQVDWVRVYKKKP</sequence>
<dbReference type="PANTHER" id="PTHR10963">
    <property type="entry name" value="GLYCOSYL HYDROLASE-RELATED"/>
    <property type="match status" value="1"/>
</dbReference>
<gene>
    <name evidence="4" type="ORF">CWS31_006455</name>
</gene>
<dbReference type="PANTHER" id="PTHR10963:SF55">
    <property type="entry name" value="GLYCOSIDE HYDROLASE FAMILY 16 PROTEIN"/>
    <property type="match status" value="1"/>
</dbReference>
<dbReference type="Pfam" id="PF00722">
    <property type="entry name" value="Glyco_hydro_16"/>
    <property type="match status" value="1"/>
</dbReference>
<dbReference type="EMBL" id="PJAI02000005">
    <property type="protein sequence ID" value="TYK66235.1"/>
    <property type="molecule type" value="Genomic_DNA"/>
</dbReference>
<protein>
    <submittedName>
        <fullName evidence="4">Family 16 glycosylhydrolase</fullName>
    </submittedName>
</protein>
<dbReference type="Gene3D" id="2.60.120.200">
    <property type="match status" value="1"/>
</dbReference>
<feature type="domain" description="GH16" evidence="3">
    <location>
        <begin position="44"/>
        <end position="329"/>
    </location>
</feature>
<dbReference type="PROSITE" id="PS51762">
    <property type="entry name" value="GH16_2"/>
    <property type="match status" value="1"/>
</dbReference>
<evidence type="ECO:0000259" key="3">
    <source>
        <dbReference type="PROSITE" id="PS51762"/>
    </source>
</evidence>
<evidence type="ECO:0000313" key="4">
    <source>
        <dbReference type="EMBL" id="TYK66235.1"/>
    </source>
</evidence>
<dbReference type="PROSITE" id="PS51257">
    <property type="entry name" value="PROKAR_LIPOPROTEIN"/>
    <property type="match status" value="1"/>
</dbReference>
<evidence type="ECO:0000256" key="1">
    <source>
        <dbReference type="ARBA" id="ARBA00006865"/>
    </source>
</evidence>
<dbReference type="InterPro" id="IPR013320">
    <property type="entry name" value="ConA-like_dom_sf"/>
</dbReference>
<feature type="signal peptide" evidence="2">
    <location>
        <begin position="1"/>
        <end position="22"/>
    </location>
</feature>
<keyword evidence="5" id="KW-1185">Reference proteome</keyword>
<comment type="similarity">
    <text evidence="1">Belongs to the glycosyl hydrolase 16 family.</text>
</comment>
<dbReference type="SUPFAM" id="SSF49899">
    <property type="entry name" value="Concanavalin A-like lectins/glucanases"/>
    <property type="match status" value="1"/>
</dbReference>
<proteinExistence type="inferred from homology"/>
<evidence type="ECO:0000256" key="2">
    <source>
        <dbReference type="SAM" id="SignalP"/>
    </source>
</evidence>
<keyword evidence="2" id="KW-0732">Signal</keyword>
<evidence type="ECO:0000313" key="5">
    <source>
        <dbReference type="Proteomes" id="UP000815846"/>
    </source>
</evidence>
<comment type="caution">
    <text evidence="4">The sequence shown here is derived from an EMBL/GenBank/DDBJ whole genome shotgun (WGS) entry which is preliminary data.</text>
</comment>
<reference evidence="4 5" key="1">
    <citation type="submission" date="2019-08" db="EMBL/GenBank/DDBJ databases">
        <title>Microbe sample from Colwellia echini.</title>
        <authorList>
            <person name="Christiansen L."/>
            <person name="Pathiraja D."/>
            <person name="Schultz-Johansen M."/>
            <person name="Choi I.-G."/>
            <person name="Stougaard P."/>
        </authorList>
    </citation>
    <scope>NUCLEOTIDE SEQUENCE [LARGE SCALE GENOMIC DNA]</scope>
    <source>
        <strain evidence="4 5">A3</strain>
    </source>
</reference>
<organism evidence="4 5">
    <name type="scientific">Colwellia echini</name>
    <dbReference type="NCBI Taxonomy" id="1982103"/>
    <lineage>
        <taxon>Bacteria</taxon>
        <taxon>Pseudomonadati</taxon>
        <taxon>Pseudomonadota</taxon>
        <taxon>Gammaproteobacteria</taxon>
        <taxon>Alteromonadales</taxon>
        <taxon>Colwelliaceae</taxon>
        <taxon>Colwellia</taxon>
    </lineage>
</organism>
<dbReference type="RefSeq" id="WP_148747692.1">
    <property type="nucleotide sequence ID" value="NZ_PJAI02000005.1"/>
</dbReference>
<dbReference type="InterPro" id="IPR000757">
    <property type="entry name" value="Beta-glucanase-like"/>
</dbReference>
<dbReference type="Proteomes" id="UP000815846">
    <property type="component" value="Unassembled WGS sequence"/>
</dbReference>
<feature type="chain" id="PRO_5047311500" evidence="2">
    <location>
        <begin position="23"/>
        <end position="329"/>
    </location>
</feature>
<accession>A0ABY3MYF5</accession>